<dbReference type="AlphaFoldDB" id="A0A812DKU2"/>
<name>A0A812DKU2_ACAPH</name>
<feature type="transmembrane region" description="Helical" evidence="1">
    <location>
        <begin position="148"/>
        <end position="176"/>
    </location>
</feature>
<evidence type="ECO:0000313" key="2">
    <source>
        <dbReference type="EMBL" id="CAE1305862.1"/>
    </source>
</evidence>
<proteinExistence type="predicted"/>
<feature type="transmembrane region" description="Helical" evidence="1">
    <location>
        <begin position="117"/>
        <end position="136"/>
    </location>
</feature>
<organism evidence="2 3">
    <name type="scientific">Acanthosepion pharaonis</name>
    <name type="common">Pharaoh cuttlefish</name>
    <name type="synonym">Sepia pharaonis</name>
    <dbReference type="NCBI Taxonomy" id="158019"/>
    <lineage>
        <taxon>Eukaryota</taxon>
        <taxon>Metazoa</taxon>
        <taxon>Spiralia</taxon>
        <taxon>Lophotrochozoa</taxon>
        <taxon>Mollusca</taxon>
        <taxon>Cephalopoda</taxon>
        <taxon>Coleoidea</taxon>
        <taxon>Decapodiformes</taxon>
        <taxon>Sepiida</taxon>
        <taxon>Sepiina</taxon>
        <taxon>Sepiidae</taxon>
        <taxon>Acanthosepion</taxon>
    </lineage>
</organism>
<keyword evidence="1" id="KW-0812">Transmembrane</keyword>
<gene>
    <name evidence="2" type="ORF">SPHA_58222</name>
</gene>
<protein>
    <recommendedName>
        <fullName evidence="4">Transmembrane protein</fullName>
    </recommendedName>
</protein>
<keyword evidence="1" id="KW-1133">Transmembrane helix</keyword>
<keyword evidence="1" id="KW-0472">Membrane</keyword>
<dbReference type="EMBL" id="CAHIKZ030003967">
    <property type="protein sequence ID" value="CAE1305862.1"/>
    <property type="molecule type" value="Genomic_DNA"/>
</dbReference>
<comment type="caution">
    <text evidence="2">The sequence shown here is derived from an EMBL/GenBank/DDBJ whole genome shotgun (WGS) entry which is preliminary data.</text>
</comment>
<feature type="transmembrane region" description="Helical" evidence="1">
    <location>
        <begin position="56"/>
        <end position="78"/>
    </location>
</feature>
<feature type="transmembrane region" description="Helical" evidence="1">
    <location>
        <begin position="84"/>
        <end position="105"/>
    </location>
</feature>
<accession>A0A812DKU2</accession>
<keyword evidence="3" id="KW-1185">Reference proteome</keyword>
<reference evidence="2" key="1">
    <citation type="submission" date="2021-01" db="EMBL/GenBank/DDBJ databases">
        <authorList>
            <person name="Li R."/>
            <person name="Bekaert M."/>
        </authorList>
    </citation>
    <scope>NUCLEOTIDE SEQUENCE</scope>
    <source>
        <strain evidence="2">Farmed</strain>
    </source>
</reference>
<dbReference type="Proteomes" id="UP000597762">
    <property type="component" value="Unassembled WGS sequence"/>
</dbReference>
<sequence length="178" mass="20986">MQQCWLLAAPNFNTTLSSLRLFCPKLDKKRLVSSLDERLCYENCCLKMGIGGVKEFCLLVFSRNLLSFFSCLFSRILFRCLSSFLTLYDSPVCLLFLSAFHLFLLIKIFFFCPSFSISFFPLFPITFFSFQCLYFTESFILRPFLFSLMHYSLVFVHAFMYVSFFFISTFFVLSFVHL</sequence>
<evidence type="ECO:0000313" key="3">
    <source>
        <dbReference type="Proteomes" id="UP000597762"/>
    </source>
</evidence>
<evidence type="ECO:0000256" key="1">
    <source>
        <dbReference type="SAM" id="Phobius"/>
    </source>
</evidence>
<evidence type="ECO:0008006" key="4">
    <source>
        <dbReference type="Google" id="ProtNLM"/>
    </source>
</evidence>